<sequence>MAWIDSLETLVYTALAMAFLGAYAVAAVCDRLVFDPIEEAIPFLPMDEDESGLRNS</sequence>
<protein>
    <submittedName>
        <fullName evidence="1">Uncharacterized protein</fullName>
    </submittedName>
</protein>
<evidence type="ECO:0000313" key="1">
    <source>
        <dbReference type="EMBL" id="ADB63417.1"/>
    </source>
</evidence>
<proteinExistence type="predicted"/>
<dbReference type="KEGG" id="htu:Htur_4631"/>
<accession>D2S220</accession>
<dbReference type="HOGENOM" id="CLU_3003089_0_0_2"/>
<evidence type="ECO:0000313" key="2">
    <source>
        <dbReference type="Proteomes" id="UP000001903"/>
    </source>
</evidence>
<dbReference type="EMBL" id="CP001862">
    <property type="protein sequence ID" value="ADB63417.1"/>
    <property type="molecule type" value="Genomic_DNA"/>
</dbReference>
<geneLocation type="plasmid" evidence="1 2">
    <name>pHTUR02</name>
</geneLocation>
<organism evidence="1 2">
    <name type="scientific">Haloterrigena turkmenica (strain ATCC 51198 / DSM 5511 / JCM 9101 / NCIMB 13204 / VKM B-1734 / 4k)</name>
    <name type="common">Halococcus turkmenicus</name>
    <dbReference type="NCBI Taxonomy" id="543526"/>
    <lineage>
        <taxon>Archaea</taxon>
        <taxon>Methanobacteriati</taxon>
        <taxon>Methanobacteriota</taxon>
        <taxon>Stenosarchaea group</taxon>
        <taxon>Halobacteria</taxon>
        <taxon>Halobacteriales</taxon>
        <taxon>Natrialbaceae</taxon>
        <taxon>Haloterrigena</taxon>
    </lineage>
</organism>
<dbReference type="GeneID" id="58789288"/>
<gene>
    <name evidence="1" type="ordered locus">Htur_4631</name>
</gene>
<name>D2S220_HALTV</name>
<keyword evidence="2" id="KW-1185">Reference proteome</keyword>
<keyword evidence="1" id="KW-0614">Plasmid</keyword>
<dbReference type="AlphaFoldDB" id="D2S220"/>
<dbReference type="RefSeq" id="WP_012945661.1">
    <property type="nucleotide sequence ID" value="NC_013745.1"/>
</dbReference>
<dbReference type="Proteomes" id="UP000001903">
    <property type="component" value="Plasmid pHTUR02"/>
</dbReference>
<reference evidence="1 2" key="1">
    <citation type="journal article" date="2010" name="Stand. Genomic Sci.">
        <title>Complete genome sequence of Haloterrigena turkmenica type strain (4k).</title>
        <authorList>
            <person name="Saunders E."/>
            <person name="Tindall B.J."/>
            <person name="Fahnrich R."/>
            <person name="Lapidus A."/>
            <person name="Copeland A."/>
            <person name="Del Rio T.G."/>
            <person name="Lucas S."/>
            <person name="Chen F."/>
            <person name="Tice H."/>
            <person name="Cheng J.F."/>
            <person name="Han C."/>
            <person name="Detter J.C."/>
            <person name="Bruce D."/>
            <person name="Goodwin L."/>
            <person name="Chain P."/>
            <person name="Pitluck S."/>
            <person name="Pati A."/>
            <person name="Ivanova N."/>
            <person name="Mavromatis K."/>
            <person name="Chen A."/>
            <person name="Palaniappan K."/>
            <person name="Land M."/>
            <person name="Hauser L."/>
            <person name="Chang Y.J."/>
            <person name="Jeffries C.D."/>
            <person name="Brettin T."/>
            <person name="Rohde M."/>
            <person name="Goker M."/>
            <person name="Bristow J."/>
            <person name="Eisen J.A."/>
            <person name="Markowitz V."/>
            <person name="Hugenholtz P."/>
            <person name="Klenk H.P."/>
            <person name="Kyrpides N.C."/>
        </authorList>
    </citation>
    <scope>NUCLEOTIDE SEQUENCE [LARGE SCALE GENOMIC DNA]</scope>
    <source>
        <strain evidence="2">ATCC 51198 / DSM 5511 / JCM 9101 / NCIMB 13204 / VKM B-1734 / 4k</strain>
    </source>
</reference>